<proteinExistence type="predicted"/>
<protein>
    <recommendedName>
        <fullName evidence="1">Outer membrane protein beta-barrel domain-containing protein</fullName>
    </recommendedName>
</protein>
<comment type="caution">
    <text evidence="2">The sequence shown here is derived from an EMBL/GenBank/DDBJ whole genome shotgun (WGS) entry which is preliminary data.</text>
</comment>
<reference evidence="2" key="1">
    <citation type="submission" date="2019-08" db="EMBL/GenBank/DDBJ databases">
        <authorList>
            <person name="Kucharzyk K."/>
            <person name="Murdoch R.W."/>
            <person name="Higgins S."/>
            <person name="Loffler F."/>
        </authorList>
    </citation>
    <scope>NUCLEOTIDE SEQUENCE</scope>
</reference>
<evidence type="ECO:0000259" key="1">
    <source>
        <dbReference type="Pfam" id="PF13568"/>
    </source>
</evidence>
<dbReference type="AlphaFoldDB" id="A0A644Z539"/>
<gene>
    <name evidence="2" type="ORF">SDC9_82605</name>
</gene>
<dbReference type="InterPro" id="IPR025665">
    <property type="entry name" value="Beta-barrel_OMP_2"/>
</dbReference>
<organism evidence="2">
    <name type="scientific">bioreactor metagenome</name>
    <dbReference type="NCBI Taxonomy" id="1076179"/>
    <lineage>
        <taxon>unclassified sequences</taxon>
        <taxon>metagenomes</taxon>
        <taxon>ecological metagenomes</taxon>
    </lineage>
</organism>
<feature type="domain" description="Outer membrane protein beta-barrel" evidence="1">
    <location>
        <begin position="26"/>
        <end position="200"/>
    </location>
</feature>
<evidence type="ECO:0000313" key="2">
    <source>
        <dbReference type="EMBL" id="MPM36010.1"/>
    </source>
</evidence>
<accession>A0A644Z539</accession>
<dbReference type="Pfam" id="PF13568">
    <property type="entry name" value="OMP_b-brl_2"/>
    <property type="match status" value="1"/>
</dbReference>
<sequence length="234" mass="26837">MRKIFLLVIVLSALSDPTYGQQQKLQNRPYADHKIFHLGFTIGVHTQDLMLTQSGHTDENGEVWFSEIPSYSPGFSVGIITDLYLNRFMNLRAIPTLHLGSKNLVFKEQASGETFKTGLRNNYVTLPLQVKLVSTRINNYRPYLVAGTYGSIELASRKNQPILLKPYDYGVEIGIGCDFYLPYFNLCPELKFCFGLNDMLERDRSDLMDKELIKYPLSLARAMQRMIVLSFNFE</sequence>
<name>A0A644Z539_9ZZZZ</name>
<dbReference type="EMBL" id="VSSQ01007468">
    <property type="protein sequence ID" value="MPM36010.1"/>
    <property type="molecule type" value="Genomic_DNA"/>
</dbReference>